<name>A0A0C3PC53_PISTI</name>
<keyword evidence="3" id="KW-1185">Reference proteome</keyword>
<protein>
    <submittedName>
        <fullName evidence="2">Uncharacterized protein</fullName>
    </submittedName>
</protein>
<feature type="non-terminal residue" evidence="2">
    <location>
        <position position="1"/>
    </location>
</feature>
<evidence type="ECO:0000313" key="2">
    <source>
        <dbReference type="EMBL" id="KIO11310.1"/>
    </source>
</evidence>
<organism evidence="2 3">
    <name type="scientific">Pisolithus tinctorius Marx 270</name>
    <dbReference type="NCBI Taxonomy" id="870435"/>
    <lineage>
        <taxon>Eukaryota</taxon>
        <taxon>Fungi</taxon>
        <taxon>Dikarya</taxon>
        <taxon>Basidiomycota</taxon>
        <taxon>Agaricomycotina</taxon>
        <taxon>Agaricomycetes</taxon>
        <taxon>Agaricomycetidae</taxon>
        <taxon>Boletales</taxon>
        <taxon>Sclerodermatineae</taxon>
        <taxon>Pisolithaceae</taxon>
        <taxon>Pisolithus</taxon>
    </lineage>
</organism>
<sequence length="79" mass="8971">VFTLLHWRWFVVVVLILIVTVGNMTISLVPECFVVVTSCRSSAKRLQRVCWTNPQPSHHLQMGCGFWSRQASGELSVVK</sequence>
<dbReference type="Proteomes" id="UP000054217">
    <property type="component" value="Unassembled WGS sequence"/>
</dbReference>
<keyword evidence="1" id="KW-0812">Transmembrane</keyword>
<accession>A0A0C3PC53</accession>
<dbReference type="AlphaFoldDB" id="A0A0C3PC53"/>
<dbReference type="EMBL" id="KN831950">
    <property type="protein sequence ID" value="KIO11310.1"/>
    <property type="molecule type" value="Genomic_DNA"/>
</dbReference>
<dbReference type="HOGENOM" id="CLU_2612603_0_0_1"/>
<reference evidence="2 3" key="1">
    <citation type="submission" date="2014-04" db="EMBL/GenBank/DDBJ databases">
        <authorList>
            <consortium name="DOE Joint Genome Institute"/>
            <person name="Kuo A."/>
            <person name="Kohler A."/>
            <person name="Costa M.D."/>
            <person name="Nagy L.G."/>
            <person name="Floudas D."/>
            <person name="Copeland A."/>
            <person name="Barry K.W."/>
            <person name="Cichocki N."/>
            <person name="Veneault-Fourrey C."/>
            <person name="LaButti K."/>
            <person name="Lindquist E.A."/>
            <person name="Lipzen A."/>
            <person name="Lundell T."/>
            <person name="Morin E."/>
            <person name="Murat C."/>
            <person name="Sun H."/>
            <person name="Tunlid A."/>
            <person name="Henrissat B."/>
            <person name="Grigoriev I.V."/>
            <person name="Hibbett D.S."/>
            <person name="Martin F."/>
            <person name="Nordberg H.P."/>
            <person name="Cantor M.N."/>
            <person name="Hua S.X."/>
        </authorList>
    </citation>
    <scope>NUCLEOTIDE SEQUENCE [LARGE SCALE GENOMIC DNA]</scope>
    <source>
        <strain evidence="2 3">Marx 270</strain>
    </source>
</reference>
<keyword evidence="1" id="KW-1133">Transmembrane helix</keyword>
<proteinExistence type="predicted"/>
<dbReference type="InParanoid" id="A0A0C3PC53"/>
<keyword evidence="1" id="KW-0472">Membrane</keyword>
<evidence type="ECO:0000313" key="3">
    <source>
        <dbReference type="Proteomes" id="UP000054217"/>
    </source>
</evidence>
<gene>
    <name evidence="2" type="ORF">M404DRAFT_994985</name>
</gene>
<evidence type="ECO:0000256" key="1">
    <source>
        <dbReference type="SAM" id="Phobius"/>
    </source>
</evidence>
<feature type="transmembrane region" description="Helical" evidence="1">
    <location>
        <begin position="6"/>
        <end position="36"/>
    </location>
</feature>
<reference evidence="3" key="2">
    <citation type="submission" date="2015-01" db="EMBL/GenBank/DDBJ databases">
        <title>Evolutionary Origins and Diversification of the Mycorrhizal Mutualists.</title>
        <authorList>
            <consortium name="DOE Joint Genome Institute"/>
            <consortium name="Mycorrhizal Genomics Consortium"/>
            <person name="Kohler A."/>
            <person name="Kuo A."/>
            <person name="Nagy L.G."/>
            <person name="Floudas D."/>
            <person name="Copeland A."/>
            <person name="Barry K.W."/>
            <person name="Cichocki N."/>
            <person name="Veneault-Fourrey C."/>
            <person name="LaButti K."/>
            <person name="Lindquist E.A."/>
            <person name="Lipzen A."/>
            <person name="Lundell T."/>
            <person name="Morin E."/>
            <person name="Murat C."/>
            <person name="Riley R."/>
            <person name="Ohm R."/>
            <person name="Sun H."/>
            <person name="Tunlid A."/>
            <person name="Henrissat B."/>
            <person name="Grigoriev I.V."/>
            <person name="Hibbett D.S."/>
            <person name="Martin F."/>
        </authorList>
    </citation>
    <scope>NUCLEOTIDE SEQUENCE [LARGE SCALE GENOMIC DNA]</scope>
    <source>
        <strain evidence="3">Marx 270</strain>
    </source>
</reference>